<evidence type="ECO:0000313" key="5">
    <source>
        <dbReference type="Proteomes" id="UP000533724"/>
    </source>
</evidence>
<dbReference type="SMART" id="SM00710">
    <property type="entry name" value="PbH1"/>
    <property type="match status" value="9"/>
</dbReference>
<sequence length="543" mass="56301">MTVYYVNSATGSNQNSGVSEQSAFATLSAVEALKLNPGDSVLLAAGSVFNEQFDLKYSGSVAAPITIGSYGVGDAPVIHSSGDGIHTSNASNIVIENIKISDTSGAAIYAANVWNWTVRNVEVENTGSSTKAGSVNFKSSQNVTIENSTITGVNGDGIWMEKVKGVTLLNNTITNSHGTTADAIQLNDSSNILISGNHLDQTDAVTPKGVIALVRAVNAVIEDNTLVGGGFGVSAQAGTNIAIHDNDISGYGGYSWSYAIGLGDQGDAKNYDISGNYIHDGVWGVSISAAGTPTYVRENVEIHDNVFDDLSSAALKVDRPASGSFHDNIVDSLVQTQSISPSIIAANTFPVSDTQTLEQAQAALESQGGVGAGDTNASSGSTVEHVTALPATEPQVEASPQPQVSAPTTEKSASTEPLIATPRIVAVHDNLKISTDTGSAYHGNLLENDSASNGTVLLRRFGDSAVDKHGLTLTGKYGVIHVESDGDYTYTVDAVKIAGLSGKVSESFQYKISDGASHIDTDSLGVYINVDAFHSSQASHLLV</sequence>
<keyword evidence="1" id="KW-0677">Repeat</keyword>
<reference evidence="4 5" key="1">
    <citation type="submission" date="2020-08" db="EMBL/GenBank/DDBJ databases">
        <title>Genomic Encyclopedia of Type Strains, Phase IV (KMG-V): Genome sequencing to study the core and pangenomes of soil and plant-associated prokaryotes.</title>
        <authorList>
            <person name="Whitman W."/>
        </authorList>
    </citation>
    <scope>NUCLEOTIDE SEQUENCE [LARGE SCALE GENOMIC DNA]</scope>
    <source>
        <strain evidence="4 5">SEMIA 414</strain>
    </source>
</reference>
<dbReference type="SMART" id="SM00722">
    <property type="entry name" value="CASH"/>
    <property type="match status" value="2"/>
</dbReference>
<accession>A0A7W6XX01</accession>
<dbReference type="Pfam" id="PF13229">
    <property type="entry name" value="Beta_helix"/>
    <property type="match status" value="1"/>
</dbReference>
<dbReference type="EMBL" id="JACIHI010000005">
    <property type="protein sequence ID" value="MBB4439179.1"/>
    <property type="molecule type" value="Genomic_DNA"/>
</dbReference>
<dbReference type="InterPro" id="IPR039448">
    <property type="entry name" value="Beta_helix"/>
</dbReference>
<dbReference type="Gene3D" id="2.160.20.10">
    <property type="entry name" value="Single-stranded right-handed beta-helix, Pectin lyase-like"/>
    <property type="match status" value="1"/>
</dbReference>
<dbReference type="Pfam" id="PF17963">
    <property type="entry name" value="Big_9"/>
    <property type="match status" value="1"/>
</dbReference>
<dbReference type="RefSeq" id="WP_184499442.1">
    <property type="nucleotide sequence ID" value="NZ_JACIHI010000005.1"/>
</dbReference>
<dbReference type="InterPro" id="IPR012334">
    <property type="entry name" value="Pectin_lyas_fold"/>
</dbReference>
<evidence type="ECO:0000256" key="1">
    <source>
        <dbReference type="ARBA" id="ARBA00022737"/>
    </source>
</evidence>
<feature type="compositionally biased region" description="Polar residues" evidence="2">
    <location>
        <begin position="398"/>
        <end position="415"/>
    </location>
</feature>
<dbReference type="AlphaFoldDB" id="A0A7W6XX01"/>
<dbReference type="InterPro" id="IPR006626">
    <property type="entry name" value="PbH1"/>
</dbReference>
<gene>
    <name evidence="4" type="ORF">GGE15_002443</name>
</gene>
<name>A0A7W6XX01_9HYPH</name>
<feature type="domain" description="Carbohydrate-binding/sugar hydrolysis" evidence="3">
    <location>
        <begin position="193"/>
        <end position="346"/>
    </location>
</feature>
<organism evidence="4 5">
    <name type="scientific">Rhizobium esperanzae</name>
    <dbReference type="NCBI Taxonomy" id="1967781"/>
    <lineage>
        <taxon>Bacteria</taxon>
        <taxon>Pseudomonadati</taxon>
        <taxon>Pseudomonadota</taxon>
        <taxon>Alphaproteobacteria</taxon>
        <taxon>Hyphomicrobiales</taxon>
        <taxon>Rhizobiaceae</taxon>
        <taxon>Rhizobium/Agrobacterium group</taxon>
        <taxon>Rhizobium</taxon>
    </lineage>
</organism>
<dbReference type="Proteomes" id="UP000533724">
    <property type="component" value="Unassembled WGS sequence"/>
</dbReference>
<feature type="region of interest" description="Disordered" evidence="2">
    <location>
        <begin position="391"/>
        <end position="416"/>
    </location>
</feature>
<evidence type="ECO:0000259" key="3">
    <source>
        <dbReference type="SMART" id="SM00722"/>
    </source>
</evidence>
<proteinExistence type="predicted"/>
<dbReference type="InterPro" id="IPR011050">
    <property type="entry name" value="Pectin_lyase_fold/virulence"/>
</dbReference>
<dbReference type="InterPro" id="IPR006633">
    <property type="entry name" value="Carb-bd_sugar_hydrolysis-dom"/>
</dbReference>
<comment type="caution">
    <text evidence="4">The sequence shown here is derived from an EMBL/GenBank/DDBJ whole genome shotgun (WGS) entry which is preliminary data.</text>
</comment>
<feature type="domain" description="Carbohydrate-binding/sugar hydrolysis" evidence="3">
    <location>
        <begin position="43"/>
        <end position="182"/>
    </location>
</feature>
<evidence type="ECO:0000256" key="2">
    <source>
        <dbReference type="SAM" id="MobiDB-lite"/>
    </source>
</evidence>
<dbReference type="SUPFAM" id="SSF51126">
    <property type="entry name" value="Pectin lyase-like"/>
    <property type="match status" value="1"/>
</dbReference>
<protein>
    <submittedName>
        <fullName evidence="4">Polysaccharidase protein</fullName>
    </submittedName>
</protein>
<evidence type="ECO:0000313" key="4">
    <source>
        <dbReference type="EMBL" id="MBB4439179.1"/>
    </source>
</evidence>